<keyword evidence="2" id="KW-1185">Reference proteome</keyword>
<dbReference type="Proteomes" id="UP001321542">
    <property type="component" value="Chromosome"/>
</dbReference>
<gene>
    <name evidence="1" type="ORF">SGFS_052370</name>
</gene>
<proteinExistence type="predicted"/>
<name>A0ABN5VNE8_9ACTN</name>
<dbReference type="RefSeq" id="WP_286253733.1">
    <property type="nucleotide sequence ID" value="NZ_AP018448.1"/>
</dbReference>
<sequence>MSGVLGTYSEHDAEEAMRLVGYGLRPRLRPHRDADYASLVRRYDEEPAFEELVRKSAAGLGLRVIGITQRAGAVFGALPGSVFETKLDLYARQARQAHQREAERVLHGIAHLAIAACCFPRPEDLADDGYVGQAMVPTVDNLVRHLCQELSERVAGSEENSDPMANAPELERAWRVYLRRPEAGSTSDGRVAPPSTEAIVGKALRYLVDQGMLTETEDDERPVKVYRTTGRYQLQVRELAAVEVYDELLRLGAPAGHAAGDVVRVSDSGTLY</sequence>
<accession>A0ABN5VNE8</accession>
<dbReference type="EMBL" id="AP018448">
    <property type="protein sequence ID" value="BBC33943.1"/>
    <property type="molecule type" value="Genomic_DNA"/>
</dbReference>
<reference evidence="1 2" key="2">
    <citation type="journal article" date="2023" name="ChemBioChem">
        <title>Acyltransferase Domain Exchange between Two Independent Type I Polyketide Synthases in the Same Producer Strain of Macrolide Antibiotics.</title>
        <authorList>
            <person name="Kudo F."/>
            <person name="Kishikawa K."/>
            <person name="Tsuboi K."/>
            <person name="Kido T."/>
            <person name="Usui T."/>
            <person name="Hashimoto J."/>
            <person name="Shin-Ya K."/>
            <person name="Miyanaga A."/>
            <person name="Eguchi T."/>
        </authorList>
    </citation>
    <scope>NUCLEOTIDE SEQUENCE [LARGE SCALE GENOMIC DNA]</scope>
    <source>
        <strain evidence="1 2">A-8890</strain>
    </source>
</reference>
<reference evidence="1 2" key="1">
    <citation type="journal article" date="2010" name="ChemBioChem">
        <title>Cloning and characterization of the biosynthetic gene cluster of 16-membered macrolide antibiotic FD-891: involvement of a dual functional cytochrome P450 monooxygenase catalyzing epoxidation and hydroxylation.</title>
        <authorList>
            <person name="Kudo F."/>
            <person name="Motegi A."/>
            <person name="Mizoue K."/>
            <person name="Eguchi T."/>
        </authorList>
    </citation>
    <scope>NUCLEOTIDE SEQUENCE [LARGE SCALE GENOMIC DNA]</scope>
    <source>
        <strain evidence="1 2">A-8890</strain>
    </source>
</reference>
<protein>
    <submittedName>
        <fullName evidence="1">Uncharacterized protein</fullName>
    </submittedName>
</protein>
<evidence type="ECO:0000313" key="2">
    <source>
        <dbReference type="Proteomes" id="UP001321542"/>
    </source>
</evidence>
<evidence type="ECO:0000313" key="1">
    <source>
        <dbReference type="EMBL" id="BBC33943.1"/>
    </source>
</evidence>
<organism evidence="1 2">
    <name type="scientific">Streptomyces graminofaciens</name>
    <dbReference type="NCBI Taxonomy" id="68212"/>
    <lineage>
        <taxon>Bacteria</taxon>
        <taxon>Bacillati</taxon>
        <taxon>Actinomycetota</taxon>
        <taxon>Actinomycetes</taxon>
        <taxon>Kitasatosporales</taxon>
        <taxon>Streptomycetaceae</taxon>
        <taxon>Streptomyces</taxon>
    </lineage>
</organism>